<keyword evidence="2" id="KW-0695">RNA-directed DNA polymerase</keyword>
<reference evidence="2" key="2">
    <citation type="submission" date="2022-01" db="EMBL/GenBank/DDBJ databases">
        <authorList>
            <person name="Yamashiro T."/>
            <person name="Shiraishi A."/>
            <person name="Satake H."/>
            <person name="Nakayama K."/>
        </authorList>
    </citation>
    <scope>NUCLEOTIDE SEQUENCE</scope>
</reference>
<dbReference type="Proteomes" id="UP001151760">
    <property type="component" value="Unassembled WGS sequence"/>
</dbReference>
<dbReference type="Pfam" id="PF03732">
    <property type="entry name" value="Retrotrans_gag"/>
    <property type="match status" value="1"/>
</dbReference>
<proteinExistence type="predicted"/>
<sequence>MADNRYSMALLLEAPRGFHEDENVIPEITANNFEIKHGLLNLVQNKQFFGHDKEDPHAHIRYFNKITSTMKIPNVPNTSVKLMLFPFSLEGAARIWLEKEPPRSIETWDDLVSKFINKFFPPSKTTNLRNEITRFQQKFVRRFYEAWDRFNDLLRGCPHHGFQNCFNSITFSNALNSI</sequence>
<dbReference type="GO" id="GO:0003964">
    <property type="term" value="F:RNA-directed DNA polymerase activity"/>
    <property type="evidence" value="ECO:0007669"/>
    <property type="project" value="UniProtKB-KW"/>
</dbReference>
<evidence type="ECO:0000313" key="3">
    <source>
        <dbReference type="Proteomes" id="UP001151760"/>
    </source>
</evidence>
<evidence type="ECO:0000259" key="1">
    <source>
        <dbReference type="Pfam" id="PF03732"/>
    </source>
</evidence>
<protein>
    <submittedName>
        <fullName evidence="2">Reverse transcriptase domain-containing protein</fullName>
    </submittedName>
</protein>
<keyword evidence="2" id="KW-0808">Transferase</keyword>
<comment type="caution">
    <text evidence="2">The sequence shown here is derived from an EMBL/GenBank/DDBJ whole genome shotgun (WGS) entry which is preliminary data.</text>
</comment>
<feature type="domain" description="Retrotransposon gag" evidence="1">
    <location>
        <begin position="84"/>
        <end position="164"/>
    </location>
</feature>
<organism evidence="2 3">
    <name type="scientific">Tanacetum coccineum</name>
    <dbReference type="NCBI Taxonomy" id="301880"/>
    <lineage>
        <taxon>Eukaryota</taxon>
        <taxon>Viridiplantae</taxon>
        <taxon>Streptophyta</taxon>
        <taxon>Embryophyta</taxon>
        <taxon>Tracheophyta</taxon>
        <taxon>Spermatophyta</taxon>
        <taxon>Magnoliopsida</taxon>
        <taxon>eudicotyledons</taxon>
        <taxon>Gunneridae</taxon>
        <taxon>Pentapetalae</taxon>
        <taxon>asterids</taxon>
        <taxon>campanulids</taxon>
        <taxon>Asterales</taxon>
        <taxon>Asteraceae</taxon>
        <taxon>Asteroideae</taxon>
        <taxon>Anthemideae</taxon>
        <taxon>Anthemidinae</taxon>
        <taxon>Tanacetum</taxon>
    </lineage>
</organism>
<name>A0ABQ4YLE2_9ASTR</name>
<dbReference type="EMBL" id="BQNB010010540">
    <property type="protein sequence ID" value="GJS78644.1"/>
    <property type="molecule type" value="Genomic_DNA"/>
</dbReference>
<keyword evidence="2" id="KW-0548">Nucleotidyltransferase</keyword>
<reference evidence="2" key="1">
    <citation type="journal article" date="2022" name="Int. J. Mol. Sci.">
        <title>Draft Genome of Tanacetum Coccineum: Genomic Comparison of Closely Related Tanacetum-Family Plants.</title>
        <authorList>
            <person name="Yamashiro T."/>
            <person name="Shiraishi A."/>
            <person name="Nakayama K."/>
            <person name="Satake H."/>
        </authorList>
    </citation>
    <scope>NUCLEOTIDE SEQUENCE</scope>
</reference>
<dbReference type="InterPro" id="IPR005162">
    <property type="entry name" value="Retrotrans_gag_dom"/>
</dbReference>
<accession>A0ABQ4YLE2</accession>
<evidence type="ECO:0000313" key="2">
    <source>
        <dbReference type="EMBL" id="GJS78644.1"/>
    </source>
</evidence>
<gene>
    <name evidence="2" type="ORF">Tco_0728525</name>
</gene>
<dbReference type="PANTHER" id="PTHR33223">
    <property type="entry name" value="CCHC-TYPE DOMAIN-CONTAINING PROTEIN"/>
    <property type="match status" value="1"/>
</dbReference>
<dbReference type="PANTHER" id="PTHR33223:SF11">
    <property type="entry name" value="ELEMENT PROTEIN, PUTATIVE-RELATED"/>
    <property type="match status" value="1"/>
</dbReference>
<keyword evidence="3" id="KW-1185">Reference proteome</keyword>